<dbReference type="SUPFAM" id="SSF81296">
    <property type="entry name" value="E set domains"/>
    <property type="match status" value="1"/>
</dbReference>
<reference evidence="2" key="1">
    <citation type="submission" date="2021-03" db="EMBL/GenBank/DDBJ databases">
        <authorList>
            <person name="Tran Van P."/>
        </authorList>
    </citation>
    <scope>NUCLEOTIDE SEQUENCE</scope>
</reference>
<dbReference type="InterPro" id="IPR050357">
    <property type="entry name" value="Arrestin_domain-protein"/>
</dbReference>
<organism evidence="2 3">
    <name type="scientific">Timema podura</name>
    <name type="common">Walking stick</name>
    <dbReference type="NCBI Taxonomy" id="61482"/>
    <lineage>
        <taxon>Eukaryota</taxon>
        <taxon>Metazoa</taxon>
        <taxon>Ecdysozoa</taxon>
        <taxon>Arthropoda</taxon>
        <taxon>Hexapoda</taxon>
        <taxon>Insecta</taxon>
        <taxon>Pterygota</taxon>
        <taxon>Neoptera</taxon>
        <taxon>Polyneoptera</taxon>
        <taxon>Phasmatodea</taxon>
        <taxon>Timematodea</taxon>
        <taxon>Timematoidea</taxon>
        <taxon>Timematidae</taxon>
        <taxon>Timema</taxon>
    </lineage>
</organism>
<name>A0ABN7NX29_TIMPD</name>
<dbReference type="PANTHER" id="PTHR11188:SF17">
    <property type="entry name" value="FI21816P1"/>
    <property type="match status" value="1"/>
</dbReference>
<dbReference type="Gene3D" id="2.60.40.640">
    <property type="match status" value="1"/>
</dbReference>
<dbReference type="InterPro" id="IPR011022">
    <property type="entry name" value="Arrestin_C-like"/>
</dbReference>
<dbReference type="PANTHER" id="PTHR11188">
    <property type="entry name" value="ARRESTIN DOMAIN CONTAINING PROTEIN"/>
    <property type="match status" value="1"/>
</dbReference>
<gene>
    <name evidence="2" type="ORF">TPAB3V08_LOCUS6385</name>
</gene>
<accession>A0ABN7NX29</accession>
<evidence type="ECO:0000313" key="3">
    <source>
        <dbReference type="Proteomes" id="UP001153148"/>
    </source>
</evidence>
<comment type="caution">
    <text evidence="2">The sequence shown here is derived from an EMBL/GenBank/DDBJ whole genome shotgun (WGS) entry which is preliminary data.</text>
</comment>
<sequence length="281" mass="31590">MLCVDYSASADYNLTHSSGLHFHVVGEGVVRVKSPRAERLYDRENYIDFRMRLLGEPGAQVMSNERINFHLRPENSLEPPILANSLEPPILANSLEPPILAQPFRCEIEHKLGVSCVNSGPVVCRVSLDRGGYVPGETIGISATVLNNSKVTIKGTKASLTETIQYMARGKILQSETRELASLSRGKVRPGDSDEWKNEQLYVPPLPPTNLRGCHLIKIQYDVYFTIDPKSFEKEVKLQLPIMLATYPLRSSEGTLIRKQGTHYPSTLPIFRPWLDEKTFE</sequence>
<dbReference type="Pfam" id="PF02752">
    <property type="entry name" value="Arrestin_C"/>
    <property type="match status" value="1"/>
</dbReference>
<evidence type="ECO:0000313" key="2">
    <source>
        <dbReference type="EMBL" id="CAG2059422.1"/>
    </source>
</evidence>
<dbReference type="InterPro" id="IPR014756">
    <property type="entry name" value="Ig_E-set"/>
</dbReference>
<protein>
    <recommendedName>
        <fullName evidence="1">Arrestin C-terminal-like domain-containing protein</fullName>
    </recommendedName>
</protein>
<evidence type="ECO:0000259" key="1">
    <source>
        <dbReference type="SMART" id="SM01017"/>
    </source>
</evidence>
<dbReference type="EMBL" id="CAJPIN010009520">
    <property type="protein sequence ID" value="CAG2059422.1"/>
    <property type="molecule type" value="Genomic_DNA"/>
</dbReference>
<dbReference type="SMART" id="SM01017">
    <property type="entry name" value="Arrestin_C"/>
    <property type="match status" value="1"/>
</dbReference>
<proteinExistence type="predicted"/>
<dbReference type="Proteomes" id="UP001153148">
    <property type="component" value="Unassembled WGS sequence"/>
</dbReference>
<feature type="domain" description="Arrestin C-terminal-like" evidence="1">
    <location>
        <begin position="118"/>
        <end position="249"/>
    </location>
</feature>
<keyword evidence="3" id="KW-1185">Reference proteome</keyword>
<dbReference type="InterPro" id="IPR014752">
    <property type="entry name" value="Arrestin-like_C"/>
</dbReference>